<feature type="compositionally biased region" description="Polar residues" evidence="3">
    <location>
        <begin position="34"/>
        <end position="49"/>
    </location>
</feature>
<keyword evidence="4" id="KW-0472">Membrane</keyword>
<dbReference type="EMBL" id="CAICTM010000468">
    <property type="protein sequence ID" value="CAB9511121.1"/>
    <property type="molecule type" value="Genomic_DNA"/>
</dbReference>
<accession>A0A9N8HEE7</accession>
<evidence type="ECO:0000313" key="5">
    <source>
        <dbReference type="EMBL" id="CAB9511121.1"/>
    </source>
</evidence>
<dbReference type="InterPro" id="IPR052595">
    <property type="entry name" value="LRRC69/RLP"/>
</dbReference>
<feature type="region of interest" description="Disordered" evidence="3">
    <location>
        <begin position="1"/>
        <end position="105"/>
    </location>
</feature>
<protein>
    <submittedName>
        <fullName evidence="5">STYKc</fullName>
    </submittedName>
</protein>
<keyword evidence="4" id="KW-0812">Transmembrane</keyword>
<dbReference type="InterPro" id="IPR001611">
    <property type="entry name" value="Leu-rich_rpt"/>
</dbReference>
<keyword evidence="1" id="KW-0433">Leucine-rich repeat</keyword>
<evidence type="ECO:0000256" key="3">
    <source>
        <dbReference type="SAM" id="MobiDB-lite"/>
    </source>
</evidence>
<comment type="caution">
    <text evidence="5">The sequence shown here is derived from an EMBL/GenBank/DDBJ whole genome shotgun (WGS) entry which is preliminary data.</text>
</comment>
<feature type="compositionally biased region" description="Polar residues" evidence="3">
    <location>
        <begin position="74"/>
        <end position="97"/>
    </location>
</feature>
<organism evidence="5 6">
    <name type="scientific">Seminavis robusta</name>
    <dbReference type="NCBI Taxonomy" id="568900"/>
    <lineage>
        <taxon>Eukaryota</taxon>
        <taxon>Sar</taxon>
        <taxon>Stramenopiles</taxon>
        <taxon>Ochrophyta</taxon>
        <taxon>Bacillariophyta</taxon>
        <taxon>Bacillariophyceae</taxon>
        <taxon>Bacillariophycidae</taxon>
        <taxon>Naviculales</taxon>
        <taxon>Naviculaceae</taxon>
        <taxon>Seminavis</taxon>
    </lineage>
</organism>
<reference evidence="5" key="1">
    <citation type="submission" date="2020-06" db="EMBL/GenBank/DDBJ databases">
        <authorList>
            <consortium name="Plant Systems Biology data submission"/>
        </authorList>
    </citation>
    <scope>NUCLEOTIDE SEQUENCE</scope>
    <source>
        <strain evidence="5">D6</strain>
    </source>
</reference>
<evidence type="ECO:0000256" key="2">
    <source>
        <dbReference type="ARBA" id="ARBA00022737"/>
    </source>
</evidence>
<evidence type="ECO:0000313" key="6">
    <source>
        <dbReference type="Proteomes" id="UP001153069"/>
    </source>
</evidence>
<evidence type="ECO:0000256" key="1">
    <source>
        <dbReference type="ARBA" id="ARBA00022614"/>
    </source>
</evidence>
<dbReference type="PROSITE" id="PS51450">
    <property type="entry name" value="LRR"/>
    <property type="match status" value="1"/>
</dbReference>
<dbReference type="Gene3D" id="3.80.10.10">
    <property type="entry name" value="Ribonuclease Inhibitor"/>
    <property type="match status" value="1"/>
</dbReference>
<name>A0A9N8HEE7_9STRA</name>
<dbReference type="FunFam" id="3.80.10.10:FF:000041">
    <property type="entry name" value="LRR receptor-like serine/threonine-protein kinase ERECTA"/>
    <property type="match status" value="1"/>
</dbReference>
<sequence length="663" mass="71973">MMPPTKTELQNEVGIGIGIGTPEMEDEFPKTLDLGQTSNAITSDNANQKHPSDERGNGGGKKDPSELRAEQPQKPESITPLTDTPGDSGNAVQSNSAVIPGLEPLTLTSSSMNPLRFSREQEPGAFPVGGTGLTSAPRISMEQQDNNAASTANPDDADTDNLAVASRVEDLELDQAVPQPSDAAADSARKREESNKKIKRNILLTAILLIAIVVIVITVTVPGKDKSATMEPTVAPSEAPTTFQASILSLFPDETIQSIMDVGSPQSRAWQWLLEDIQLLSFYKDNRIIQKFALATLYYATGGDQWANNTHWLDHSINECNWFNQREFSRKSVIVQYYPGYLAGFLDPLPEWHCNEDGLYQHLWLDGNNLVGTLPAEFYLLTSLVSFSAGFSAMQGTMISTEIGKLTELEGFVISDQKDGGRIPSEIGLLSKLVILSLRNCQLDGTVPKEIWQLTNLYHFGLSVNRQLHGTIADEIGNFKNLGWLILDGCDFHGSIPSEMGLVPNLDWITLGNNKLTELGELTSLFLLSPWGNQFTGTIPTELGLLSLLHELEFQGNMFTGRIPSEFGQLSSIGHLTFANNSLSGQLPTELSFLQPTLHTLPLQGNPMLSGTIPDGVCNMNGTCVSSAHDRCNPVRLSGLSFDCSDLLCGCGCSCQGGNTSRT</sequence>
<feature type="compositionally biased region" description="Basic and acidic residues" evidence="3">
    <location>
        <begin position="50"/>
        <end position="73"/>
    </location>
</feature>
<keyword evidence="2" id="KW-0677">Repeat</keyword>
<gene>
    <name evidence="5" type="ORF">SEMRO_469_G149300.1</name>
</gene>
<dbReference type="OrthoDB" id="38453at2759"/>
<keyword evidence="6" id="KW-1185">Reference proteome</keyword>
<dbReference type="Proteomes" id="UP001153069">
    <property type="component" value="Unassembled WGS sequence"/>
</dbReference>
<feature type="transmembrane region" description="Helical" evidence="4">
    <location>
        <begin position="201"/>
        <end position="221"/>
    </location>
</feature>
<dbReference type="PANTHER" id="PTHR48057">
    <property type="entry name" value="LEUCINE-RICH REPEAT SERINE/THREONINE-PROTEIN KINASE 1"/>
    <property type="match status" value="1"/>
</dbReference>
<proteinExistence type="predicted"/>
<dbReference type="Pfam" id="PF00560">
    <property type="entry name" value="LRR_1"/>
    <property type="match status" value="2"/>
</dbReference>
<dbReference type="AlphaFoldDB" id="A0A9N8HEE7"/>
<feature type="region of interest" description="Disordered" evidence="3">
    <location>
        <begin position="170"/>
        <end position="192"/>
    </location>
</feature>
<dbReference type="InterPro" id="IPR032675">
    <property type="entry name" value="LRR_dom_sf"/>
</dbReference>
<dbReference type="SUPFAM" id="SSF52058">
    <property type="entry name" value="L domain-like"/>
    <property type="match status" value="1"/>
</dbReference>
<evidence type="ECO:0000256" key="4">
    <source>
        <dbReference type="SAM" id="Phobius"/>
    </source>
</evidence>
<keyword evidence="4" id="KW-1133">Transmembrane helix</keyword>